<feature type="transmembrane region" description="Helical" evidence="1">
    <location>
        <begin position="160"/>
        <end position="185"/>
    </location>
</feature>
<keyword evidence="2" id="KW-0934">Plastid</keyword>
<evidence type="ECO:0000313" key="2">
    <source>
        <dbReference type="EMBL" id="QCI07155.1"/>
    </source>
</evidence>
<gene>
    <name evidence="2" type="primary">orf245</name>
</gene>
<keyword evidence="1" id="KW-0812">Transmembrane</keyword>
<evidence type="ECO:0000256" key="1">
    <source>
        <dbReference type="SAM" id="Phobius"/>
    </source>
</evidence>
<name>A0A4D6X031_9FLOR</name>
<reference evidence="2" key="1">
    <citation type="journal article" date="2019" name="Mol. Phylogenet. Evol.">
        <title>Morphological evolution and classification of the red algal order Ceramiales inferred using plastid phylogenomics.</title>
        <authorList>
            <person name="Diaz-Tapia P."/>
            <person name="Pasella M.M."/>
            <person name="Verbruggen H."/>
            <person name="Maggs C.A."/>
        </authorList>
    </citation>
    <scope>NUCLEOTIDE SEQUENCE</scope>
    <source>
        <strain evidence="2">HV05551</strain>
    </source>
</reference>
<accession>A0A4D6X031</accession>
<keyword evidence="1" id="KW-1133">Transmembrane helix</keyword>
<geneLocation type="plastid" evidence="2"/>
<organism evidence="2">
    <name type="scientific">Hypnea pannosa</name>
    <dbReference type="NCBI Taxonomy" id="105607"/>
    <lineage>
        <taxon>Eukaryota</taxon>
        <taxon>Rhodophyta</taxon>
        <taxon>Florideophyceae</taxon>
        <taxon>Rhodymeniophycidae</taxon>
        <taxon>Gigartinales</taxon>
        <taxon>Hypneaceae</taxon>
        <taxon>Hypnea</taxon>
    </lineage>
</organism>
<reference evidence="2" key="2">
    <citation type="submission" date="2019-04" db="EMBL/GenBank/DDBJ databases">
        <authorList>
            <person name="Pasella M."/>
        </authorList>
    </citation>
    <scope>NUCLEOTIDE SEQUENCE</scope>
    <source>
        <strain evidence="2">HV05551</strain>
    </source>
</reference>
<feature type="transmembrane region" description="Helical" evidence="1">
    <location>
        <begin position="71"/>
        <end position="90"/>
    </location>
</feature>
<dbReference type="AlphaFoldDB" id="A0A4D6X031"/>
<feature type="transmembrane region" description="Helical" evidence="1">
    <location>
        <begin position="34"/>
        <end position="65"/>
    </location>
</feature>
<sequence length="245" mass="29510">MFTNLIPITFFNEYIIAPKTWLHDFKDYPKSFMILFYLSCFYYFHTIYIIIITIISLIILIYVPLPNTKCILTPNNILICFFFINISFYINNKNKYITYNIHKKQNTNIVVPEFFIRSILIPIAYNLWLKILFLTTKYELIILYTLSIVKNNKNFHYKKIVFISILSSQLILLISQKISFLYITIIMKDIKFILKSNQSNILFTFYTNLLDFSYFQIKRISYIIQIKRINYITFSIINIKNNKNL</sequence>
<protein>
    <submittedName>
        <fullName evidence="2">Uncharacterized protein</fullName>
    </submittedName>
</protein>
<keyword evidence="1" id="KW-0472">Membrane</keyword>
<proteinExistence type="predicted"/>
<dbReference type="EMBL" id="MK814680">
    <property type="protein sequence ID" value="QCI07155.1"/>
    <property type="molecule type" value="Genomic_DNA"/>
</dbReference>